<keyword evidence="1" id="KW-0472">Membrane</keyword>
<feature type="transmembrane region" description="Helical" evidence="1">
    <location>
        <begin position="46"/>
        <end position="66"/>
    </location>
</feature>
<evidence type="ECO:0008006" key="4">
    <source>
        <dbReference type="Google" id="ProtNLM"/>
    </source>
</evidence>
<dbReference type="RefSeq" id="WP_069331367.1">
    <property type="nucleotide sequence ID" value="NZ_JAYFRT010000001.1"/>
</dbReference>
<reference evidence="2 3" key="1">
    <citation type="submission" date="2018-04" db="EMBL/GenBank/DDBJ databases">
        <title>Genomic Encyclopedia of Type Strains, Phase III (KMG-III): the genomes of soil and plant-associated and newly described type strains.</title>
        <authorList>
            <person name="Whitman W."/>
        </authorList>
    </citation>
    <scope>NUCLEOTIDE SEQUENCE [LARGE SCALE GENOMIC DNA]</scope>
    <source>
        <strain evidence="2 3">JA192</strain>
    </source>
</reference>
<dbReference type="Proteomes" id="UP000240800">
    <property type="component" value="Unassembled WGS sequence"/>
</dbReference>
<sequence>MDRNLADFRNRVARIEAAHERGLGFEAQGTLGRSHYLKPARRRPRLLAPLLVLLLCGVGLKGALLWRIGPESYQARLDRLAAAEGLDRLGSLLLRPDPAARLVAELLGGLLPGR</sequence>
<proteinExistence type="predicted"/>
<organism evidence="2 3">
    <name type="scientific">Cereibacter johrii</name>
    <dbReference type="NCBI Taxonomy" id="445629"/>
    <lineage>
        <taxon>Bacteria</taxon>
        <taxon>Pseudomonadati</taxon>
        <taxon>Pseudomonadota</taxon>
        <taxon>Alphaproteobacteria</taxon>
        <taxon>Rhodobacterales</taxon>
        <taxon>Paracoccaceae</taxon>
        <taxon>Cereibacter</taxon>
    </lineage>
</organism>
<protein>
    <recommendedName>
        <fullName evidence="4">DUF3619 family protein</fullName>
    </recommendedName>
</protein>
<comment type="caution">
    <text evidence="2">The sequence shown here is derived from an EMBL/GenBank/DDBJ whole genome shotgun (WGS) entry which is preliminary data.</text>
</comment>
<name>A0ABX5J792_9RHOB</name>
<gene>
    <name evidence="2" type="ORF">C8J29_103116</name>
</gene>
<accession>A0ABX5J792</accession>
<evidence type="ECO:0000256" key="1">
    <source>
        <dbReference type="SAM" id="Phobius"/>
    </source>
</evidence>
<keyword evidence="1" id="KW-1133">Transmembrane helix</keyword>
<dbReference type="EMBL" id="PZZW01000003">
    <property type="protein sequence ID" value="PTM79024.1"/>
    <property type="molecule type" value="Genomic_DNA"/>
</dbReference>
<keyword evidence="3" id="KW-1185">Reference proteome</keyword>
<evidence type="ECO:0000313" key="2">
    <source>
        <dbReference type="EMBL" id="PTM79024.1"/>
    </source>
</evidence>
<keyword evidence="1" id="KW-0812">Transmembrane</keyword>
<evidence type="ECO:0000313" key="3">
    <source>
        <dbReference type="Proteomes" id="UP000240800"/>
    </source>
</evidence>